<dbReference type="PANTHER" id="PTHR46181:SF3">
    <property type="entry name" value="MITOCHONDRIAL GLYCINE TRANSPORTER"/>
    <property type="match status" value="1"/>
</dbReference>
<proteinExistence type="inferred from homology"/>
<protein>
    <recommendedName>
        <fullName evidence="10">Mitochondrial glycine transporter</fullName>
    </recommendedName>
    <alternativeName>
        <fullName evidence="10">Solute carrier family 25 member 38 homolog</fullName>
    </alternativeName>
</protein>
<comment type="similarity">
    <text evidence="10">Belongs to the mitochondrial carrier (TC 2.A.29) family. SLC25A38 subfamily.</text>
</comment>
<gene>
    <name evidence="12" type="ORF">D9758_010090</name>
</gene>
<evidence type="ECO:0000256" key="10">
    <source>
        <dbReference type="HAMAP-Rule" id="MF_03064"/>
    </source>
</evidence>
<keyword evidence="2 10" id="KW-0813">Transport</keyword>
<keyword evidence="6 10" id="KW-1133">Transmembrane helix</keyword>
<dbReference type="EMBL" id="JAACJM010000098">
    <property type="protein sequence ID" value="KAF5346920.1"/>
    <property type="molecule type" value="Genomic_DNA"/>
</dbReference>
<name>A0A8H5CS90_9AGAR</name>
<dbReference type="PRINTS" id="PR00926">
    <property type="entry name" value="MITOCARRIER"/>
</dbReference>
<feature type="repeat" description="Solcar" evidence="11">
    <location>
        <begin position="129"/>
        <end position="212"/>
    </location>
</feature>
<dbReference type="InterPro" id="IPR030847">
    <property type="entry name" value="Hem25/SLC25A38"/>
</dbReference>
<evidence type="ECO:0000256" key="5">
    <source>
        <dbReference type="ARBA" id="ARBA00022792"/>
    </source>
</evidence>
<organism evidence="12 13">
    <name type="scientific">Tetrapyrgos nigripes</name>
    <dbReference type="NCBI Taxonomy" id="182062"/>
    <lineage>
        <taxon>Eukaryota</taxon>
        <taxon>Fungi</taxon>
        <taxon>Dikarya</taxon>
        <taxon>Basidiomycota</taxon>
        <taxon>Agaricomycotina</taxon>
        <taxon>Agaricomycetes</taxon>
        <taxon>Agaricomycetidae</taxon>
        <taxon>Agaricales</taxon>
        <taxon>Marasmiineae</taxon>
        <taxon>Marasmiaceae</taxon>
        <taxon>Tetrapyrgos</taxon>
    </lineage>
</organism>
<comment type="function">
    <text evidence="10">Mitochondrial glycine transporter that imports glycine into the mitochondrial matrix. Plays an important role in providing glycine for the first enzymatic step in heme biosynthesis, the condensation of glycine with succinyl-CoA to produce 5-aminolevulinate (ALA) in the miochondrial matrix.</text>
</comment>
<keyword evidence="5 10" id="KW-0999">Mitochondrion inner membrane</keyword>
<evidence type="ECO:0000256" key="3">
    <source>
        <dbReference type="ARBA" id="ARBA00022692"/>
    </source>
</evidence>
<keyword evidence="3 10" id="KW-0812">Transmembrane</keyword>
<keyword evidence="13" id="KW-1185">Reference proteome</keyword>
<comment type="subcellular location">
    <subcellularLocation>
        <location evidence="10">Mitochondrion inner membrane</location>
        <topology evidence="10">Multi-pass membrane protein</topology>
    </subcellularLocation>
    <subcellularLocation>
        <location evidence="1">Mitochondrion membrane</location>
        <topology evidence="1">Multi-pass membrane protein</topology>
    </subcellularLocation>
</comment>
<dbReference type="GO" id="GO:0015187">
    <property type="term" value="F:glycine transmembrane transporter activity"/>
    <property type="evidence" value="ECO:0007669"/>
    <property type="project" value="UniProtKB-UniRule"/>
</dbReference>
<evidence type="ECO:0000256" key="4">
    <source>
        <dbReference type="ARBA" id="ARBA00022737"/>
    </source>
</evidence>
<evidence type="ECO:0000256" key="7">
    <source>
        <dbReference type="ARBA" id="ARBA00023128"/>
    </source>
</evidence>
<comment type="catalytic activity">
    <reaction evidence="9 10">
        <text>glycine(in) = glycine(out)</text>
        <dbReference type="Rhea" id="RHEA:70715"/>
        <dbReference type="ChEBI" id="CHEBI:57305"/>
    </reaction>
</comment>
<dbReference type="Pfam" id="PF00153">
    <property type="entry name" value="Mito_carr"/>
    <property type="match status" value="3"/>
</dbReference>
<reference evidence="12 13" key="1">
    <citation type="journal article" date="2020" name="ISME J.">
        <title>Uncovering the hidden diversity of litter-decomposition mechanisms in mushroom-forming fungi.</title>
        <authorList>
            <person name="Floudas D."/>
            <person name="Bentzer J."/>
            <person name="Ahren D."/>
            <person name="Johansson T."/>
            <person name="Persson P."/>
            <person name="Tunlid A."/>
        </authorList>
    </citation>
    <scope>NUCLEOTIDE SEQUENCE [LARGE SCALE GENOMIC DNA]</scope>
    <source>
        <strain evidence="12 13">CBS 291.85</strain>
    </source>
</reference>
<dbReference type="InterPro" id="IPR002067">
    <property type="entry name" value="MCP"/>
</dbReference>
<evidence type="ECO:0000256" key="2">
    <source>
        <dbReference type="ARBA" id="ARBA00022448"/>
    </source>
</evidence>
<dbReference type="Gene3D" id="1.50.40.10">
    <property type="entry name" value="Mitochondrial carrier domain"/>
    <property type="match status" value="2"/>
</dbReference>
<dbReference type="SUPFAM" id="SSF103506">
    <property type="entry name" value="Mitochondrial carrier"/>
    <property type="match status" value="1"/>
</dbReference>
<dbReference type="GO" id="GO:0005743">
    <property type="term" value="C:mitochondrial inner membrane"/>
    <property type="evidence" value="ECO:0007669"/>
    <property type="project" value="UniProtKB-SubCell"/>
</dbReference>
<dbReference type="HAMAP" id="MF_03064">
    <property type="entry name" value="SLC25A38"/>
    <property type="match status" value="1"/>
</dbReference>
<dbReference type="AlphaFoldDB" id="A0A8H5CS90"/>
<evidence type="ECO:0000313" key="13">
    <source>
        <dbReference type="Proteomes" id="UP000559256"/>
    </source>
</evidence>
<dbReference type="PROSITE" id="PS50920">
    <property type="entry name" value="SOLCAR"/>
    <property type="match status" value="3"/>
</dbReference>
<dbReference type="InterPro" id="IPR023395">
    <property type="entry name" value="MCP_dom_sf"/>
</dbReference>
<evidence type="ECO:0000256" key="11">
    <source>
        <dbReference type="PROSITE-ProRule" id="PRU00282"/>
    </source>
</evidence>
<dbReference type="PANTHER" id="PTHR46181">
    <property type="entry name" value="MITOCHONDRIAL GLYCINE TRANSPORTER"/>
    <property type="match status" value="1"/>
</dbReference>
<evidence type="ECO:0000256" key="1">
    <source>
        <dbReference type="ARBA" id="ARBA00004225"/>
    </source>
</evidence>
<accession>A0A8H5CS90</accession>
<evidence type="ECO:0000256" key="9">
    <source>
        <dbReference type="ARBA" id="ARBA00034060"/>
    </source>
</evidence>
<evidence type="ECO:0000256" key="6">
    <source>
        <dbReference type="ARBA" id="ARBA00022989"/>
    </source>
</evidence>
<sequence length="314" mass="33841">MKNVGLQMSSGAVSGLAATLVLQPFDLVKTRVQQGFVQPATSGFSTVPPTLYARPTIIQTAKDIVSENGVKGLWRGTNASLLRNVPGMAVYLTTVTQLRTFMATSPYFANVLTENVGARKAGESVLPKLNTQGNLISGAVARVSVGFLFNPLSVMKARFESNMYAYTSMRSAFLSIARGGPSELFRGFSATSLRDAPYAGMFMVFYEGLKRHASSVLPTDSPGETALLHSMCGATASGLATAATHPFDVIKTKLQVLSSEERYRGFTSTVRTIWKERGVMGYLDGVSLRLGRKVLSSAIGWGVYECILVVMYKT</sequence>
<evidence type="ECO:0000256" key="8">
    <source>
        <dbReference type="ARBA" id="ARBA00023136"/>
    </source>
</evidence>
<keyword evidence="8 10" id="KW-0472">Membrane</keyword>
<evidence type="ECO:0000313" key="12">
    <source>
        <dbReference type="EMBL" id="KAF5346920.1"/>
    </source>
</evidence>
<comment type="caution">
    <text evidence="12">The sequence shown here is derived from an EMBL/GenBank/DDBJ whole genome shotgun (WGS) entry which is preliminary data.</text>
</comment>
<dbReference type="InterPro" id="IPR018108">
    <property type="entry name" value="MCP_transmembrane"/>
</dbReference>
<feature type="repeat" description="Solcar" evidence="11">
    <location>
        <begin position="224"/>
        <end position="310"/>
    </location>
</feature>
<dbReference type="OrthoDB" id="1924968at2759"/>
<dbReference type="Proteomes" id="UP000559256">
    <property type="component" value="Unassembled WGS sequence"/>
</dbReference>
<feature type="repeat" description="Solcar" evidence="11">
    <location>
        <begin position="2"/>
        <end position="101"/>
    </location>
</feature>
<keyword evidence="7 10" id="KW-0496">Mitochondrion</keyword>
<keyword evidence="4 10" id="KW-0677">Repeat</keyword>
<dbReference type="GO" id="GO:1904983">
    <property type="term" value="P:glycine import into mitochondrion"/>
    <property type="evidence" value="ECO:0007669"/>
    <property type="project" value="UniProtKB-UniRule"/>
</dbReference>